<comment type="caution">
    <text evidence="2">The sequence shown here is derived from an EMBL/GenBank/DDBJ whole genome shotgun (WGS) entry which is preliminary data.</text>
</comment>
<evidence type="ECO:0000313" key="3">
    <source>
        <dbReference type="Proteomes" id="UP001279410"/>
    </source>
</evidence>
<feature type="region of interest" description="Disordered" evidence="1">
    <location>
        <begin position="77"/>
        <end position="96"/>
    </location>
</feature>
<reference evidence="2" key="1">
    <citation type="submission" date="2022-08" db="EMBL/GenBank/DDBJ databases">
        <title>Genome sequencing of akame (Lates japonicus).</title>
        <authorList>
            <person name="Hashiguchi Y."/>
            <person name="Takahashi H."/>
        </authorList>
    </citation>
    <scope>NUCLEOTIDE SEQUENCE</scope>
    <source>
        <strain evidence="2">Kochi</strain>
    </source>
</reference>
<dbReference type="EMBL" id="BRZM01000060">
    <property type="protein sequence ID" value="GLD63275.1"/>
    <property type="molecule type" value="Genomic_DNA"/>
</dbReference>
<name>A0AAD3N1C6_LATJO</name>
<proteinExistence type="predicted"/>
<gene>
    <name evidence="2" type="ORF">AKAME5_001491100</name>
</gene>
<organism evidence="2 3">
    <name type="scientific">Lates japonicus</name>
    <name type="common">Japanese lates</name>
    <dbReference type="NCBI Taxonomy" id="270547"/>
    <lineage>
        <taxon>Eukaryota</taxon>
        <taxon>Metazoa</taxon>
        <taxon>Chordata</taxon>
        <taxon>Craniata</taxon>
        <taxon>Vertebrata</taxon>
        <taxon>Euteleostomi</taxon>
        <taxon>Actinopterygii</taxon>
        <taxon>Neopterygii</taxon>
        <taxon>Teleostei</taxon>
        <taxon>Neoteleostei</taxon>
        <taxon>Acanthomorphata</taxon>
        <taxon>Carangaria</taxon>
        <taxon>Carangaria incertae sedis</taxon>
        <taxon>Centropomidae</taxon>
        <taxon>Lates</taxon>
    </lineage>
</organism>
<feature type="compositionally biased region" description="Low complexity" evidence="1">
    <location>
        <begin position="81"/>
        <end position="91"/>
    </location>
</feature>
<evidence type="ECO:0000313" key="2">
    <source>
        <dbReference type="EMBL" id="GLD63275.1"/>
    </source>
</evidence>
<dbReference type="AlphaFoldDB" id="A0AAD3N1C6"/>
<keyword evidence="3" id="KW-1185">Reference proteome</keyword>
<protein>
    <submittedName>
        <fullName evidence="2">Uncharacterized protein</fullName>
    </submittedName>
</protein>
<evidence type="ECO:0000256" key="1">
    <source>
        <dbReference type="SAM" id="MobiDB-lite"/>
    </source>
</evidence>
<accession>A0AAD3N1C6</accession>
<sequence>MKSKLVNGFFPVAVHSHLPGDGVGFIMGNDIAGGKVYPAPKVVDDPISQAEPSGMAQKHPSVFTVSVLTRAQARRQAQGVDLSDSLPASALSEDRWPPSDDVRYCMIQACSKAPCCR</sequence>
<dbReference type="Proteomes" id="UP001279410">
    <property type="component" value="Unassembled WGS sequence"/>
</dbReference>